<evidence type="ECO:0000313" key="1">
    <source>
        <dbReference type="EMBL" id="KXB63349.1"/>
    </source>
</evidence>
<comment type="caution">
    <text evidence="1">The sequence shown here is derived from an EMBL/GenBank/DDBJ whole genome shotgun (WGS) entry which is preliminary data.</text>
</comment>
<reference evidence="2" key="1">
    <citation type="submission" date="2016-01" db="EMBL/GenBank/DDBJ databases">
        <authorList>
            <person name="Mitreva M."/>
            <person name="Pepin K.H."/>
            <person name="Mihindukulasuriya K.A."/>
            <person name="Fulton R."/>
            <person name="Fronick C."/>
            <person name="O'Laughlin M."/>
            <person name="Miner T."/>
            <person name="Herter B."/>
            <person name="Rosa B.A."/>
            <person name="Cordes M."/>
            <person name="Tomlinson C."/>
            <person name="Wollam A."/>
            <person name="Palsikar V.B."/>
            <person name="Mardis E.R."/>
            <person name="Wilson R.K."/>
        </authorList>
    </citation>
    <scope>NUCLEOTIDE SEQUENCE [LARGE SCALE GENOMIC DNA]</scope>
    <source>
        <strain evidence="2">KA00185</strain>
    </source>
</reference>
<dbReference type="AlphaFoldDB" id="A0A134A6L3"/>
<dbReference type="Pfam" id="PF13730">
    <property type="entry name" value="HTH_36"/>
    <property type="match status" value="1"/>
</dbReference>
<gene>
    <name evidence="1" type="ORF">HMPREF3180_01609</name>
</gene>
<dbReference type="Gene3D" id="1.10.10.10">
    <property type="entry name" value="Winged helix-like DNA-binding domain superfamily/Winged helix DNA-binding domain"/>
    <property type="match status" value="1"/>
</dbReference>
<dbReference type="Proteomes" id="UP000070483">
    <property type="component" value="Unassembled WGS sequence"/>
</dbReference>
<proteinExistence type="predicted"/>
<dbReference type="OrthoDB" id="3882at2"/>
<organism evidence="1 2">
    <name type="scientific">Leptotrichia wadei</name>
    <dbReference type="NCBI Taxonomy" id="157687"/>
    <lineage>
        <taxon>Bacteria</taxon>
        <taxon>Fusobacteriati</taxon>
        <taxon>Fusobacteriota</taxon>
        <taxon>Fusobacteriia</taxon>
        <taxon>Fusobacteriales</taxon>
        <taxon>Leptotrichiaceae</taxon>
        <taxon>Leptotrichia</taxon>
    </lineage>
</organism>
<accession>A0A134A6L3</accession>
<evidence type="ECO:0000313" key="2">
    <source>
        <dbReference type="Proteomes" id="UP000070483"/>
    </source>
</evidence>
<dbReference type="PATRIC" id="fig|157687.3.peg.1600"/>
<protein>
    <recommendedName>
        <fullName evidence="3">Helix-turn-helix domain-containing protein</fullName>
    </recommendedName>
</protein>
<dbReference type="STRING" id="157687.HMPREF3180_01609"/>
<name>A0A134A6L3_9FUSO</name>
<sequence length="285" mass="32925">MEGKDARQKGWFWLENNLIDREDIEAYEKLLYMALARYADSKGKCFPGLERLMKVSGIGSRRTLTKYLRSLEAKGLVEIKKTSGKGNVYFLKNVSNKPGAEMHVGAKMTRVKSAPTPGAEMHVHQVQKCTPKETQLRKPNKEDVVNNINTARKENNATETKEQQHQVFVLNLAKKEMSKLCNNQFAVETALMAYRNKIQSLYKFLGKEKFLETFEKIHESSYLKEQSKNTGQFFNWLFSSKKENFLNVFNDTYADNDKKPSAIDEAITIFVEPDKDNFDFSMWED</sequence>
<keyword evidence="2" id="KW-1185">Reference proteome</keyword>
<dbReference type="InterPro" id="IPR036388">
    <property type="entry name" value="WH-like_DNA-bd_sf"/>
</dbReference>
<evidence type="ECO:0008006" key="3">
    <source>
        <dbReference type="Google" id="ProtNLM"/>
    </source>
</evidence>
<dbReference type="EMBL" id="LSDD01000113">
    <property type="protein sequence ID" value="KXB63349.1"/>
    <property type="molecule type" value="Genomic_DNA"/>
</dbReference>
<dbReference type="RefSeq" id="WP_060918243.1">
    <property type="nucleotide sequence ID" value="NZ_KQ960091.1"/>
</dbReference>